<proteinExistence type="predicted"/>
<reference evidence="1 2" key="1">
    <citation type="journal article" date="2010" name="Cell">
        <title>The genome of Naegleria gruberi illuminates early eukaryotic versatility.</title>
        <authorList>
            <person name="Fritz-Laylin L.K."/>
            <person name="Prochnik S.E."/>
            <person name="Ginger M.L."/>
            <person name="Dacks J.B."/>
            <person name="Carpenter M.L."/>
            <person name="Field M.C."/>
            <person name="Kuo A."/>
            <person name="Paredez A."/>
            <person name="Chapman J."/>
            <person name="Pham J."/>
            <person name="Shu S."/>
            <person name="Neupane R."/>
            <person name="Cipriano M."/>
            <person name="Mancuso J."/>
            <person name="Tu H."/>
            <person name="Salamov A."/>
            <person name="Lindquist E."/>
            <person name="Shapiro H."/>
            <person name="Lucas S."/>
            <person name="Grigoriev I.V."/>
            <person name="Cande W.Z."/>
            <person name="Fulton C."/>
            <person name="Rokhsar D.S."/>
            <person name="Dawson S.C."/>
        </authorList>
    </citation>
    <scope>NUCLEOTIDE SEQUENCE [LARGE SCALE GENOMIC DNA]</scope>
    <source>
        <strain evidence="1 2">NEG-M</strain>
    </source>
</reference>
<gene>
    <name evidence="1" type="ORF">NAEGRDRAFT_79263</name>
</gene>
<dbReference type="AlphaFoldDB" id="D2VB10"/>
<dbReference type="RefSeq" id="XP_002678921.1">
    <property type="nucleotide sequence ID" value="XM_002678875.1"/>
</dbReference>
<dbReference type="Proteomes" id="UP000006671">
    <property type="component" value="Unassembled WGS sequence"/>
</dbReference>
<dbReference type="EMBL" id="GG738860">
    <property type="protein sequence ID" value="EFC46177.1"/>
    <property type="molecule type" value="Genomic_DNA"/>
</dbReference>
<protein>
    <submittedName>
        <fullName evidence="1">Uncharacterized protein</fullName>
    </submittedName>
</protein>
<sequence length="173" mass="19430">MFLKRVNATGNQMMNNNDSSMDMYSSSYKPHQGISFMSMMQSSNNTTARGIHKQKKMQSTRSASIISSSSTIKRFVSNTNTSRLLKKNDTVLINVDDEMALLQSVDPQLQGKLGKVIAVRGDEIEVELVNDEDREEDDWDCFAINSPLPKTVNIPSFCVCLEDRVLKTRLTNA</sequence>
<accession>D2VB10</accession>
<keyword evidence="2" id="KW-1185">Reference proteome</keyword>
<evidence type="ECO:0000313" key="1">
    <source>
        <dbReference type="EMBL" id="EFC46177.1"/>
    </source>
</evidence>
<dbReference type="VEuPathDB" id="AmoebaDB:NAEGRDRAFT_79263"/>
<dbReference type="GeneID" id="8859351"/>
<evidence type="ECO:0000313" key="2">
    <source>
        <dbReference type="Proteomes" id="UP000006671"/>
    </source>
</evidence>
<name>D2VB10_NAEGR</name>
<dbReference type="KEGG" id="ngr:NAEGRDRAFT_79263"/>
<dbReference type="OMA" id="DCFAINS"/>
<dbReference type="OrthoDB" id="10261897at2759"/>
<dbReference type="InParanoid" id="D2VB10"/>
<organism evidence="2">
    <name type="scientific">Naegleria gruberi</name>
    <name type="common">Amoeba</name>
    <dbReference type="NCBI Taxonomy" id="5762"/>
    <lineage>
        <taxon>Eukaryota</taxon>
        <taxon>Discoba</taxon>
        <taxon>Heterolobosea</taxon>
        <taxon>Tetramitia</taxon>
        <taxon>Eutetramitia</taxon>
        <taxon>Vahlkampfiidae</taxon>
        <taxon>Naegleria</taxon>
    </lineage>
</organism>